<sequence length="105" mass="12287">MTPQELGRRELALLELYCNCQFSMTPQAFYARWGVNQSMIARIAGTSISTVSKWFSQGKSRRRPEPIHCRRLAEMHFLWEEYERIPPQLQQHLCPTPRNGKIPSP</sequence>
<dbReference type="EMBL" id="JAMPLM010000011">
    <property type="protein sequence ID" value="MEP1059612.1"/>
    <property type="molecule type" value="Genomic_DNA"/>
</dbReference>
<proteinExistence type="predicted"/>
<organism evidence="1 2">
    <name type="scientific">Stenomitos frigidus AS-A4</name>
    <dbReference type="NCBI Taxonomy" id="2933935"/>
    <lineage>
        <taxon>Bacteria</taxon>
        <taxon>Bacillati</taxon>
        <taxon>Cyanobacteriota</taxon>
        <taxon>Cyanophyceae</taxon>
        <taxon>Leptolyngbyales</taxon>
        <taxon>Leptolyngbyaceae</taxon>
        <taxon>Stenomitos</taxon>
    </lineage>
</organism>
<dbReference type="Proteomes" id="UP001476950">
    <property type="component" value="Unassembled WGS sequence"/>
</dbReference>
<gene>
    <name evidence="1" type="ORF">NDI38_14300</name>
</gene>
<dbReference type="RefSeq" id="WP_190446572.1">
    <property type="nucleotide sequence ID" value="NZ_JAMPLM010000011.1"/>
</dbReference>
<evidence type="ECO:0000313" key="2">
    <source>
        <dbReference type="Proteomes" id="UP001476950"/>
    </source>
</evidence>
<accession>A0ABV0KKI0</accession>
<protein>
    <submittedName>
        <fullName evidence="1">Helix-turn-helix domain-containing protein</fullName>
    </submittedName>
</protein>
<reference evidence="1 2" key="1">
    <citation type="submission" date="2022-04" db="EMBL/GenBank/DDBJ databases">
        <title>Positive selection, recombination, and allopatry shape intraspecific diversity of widespread and dominant cyanobacteria.</title>
        <authorList>
            <person name="Wei J."/>
            <person name="Shu W."/>
            <person name="Hu C."/>
        </authorList>
    </citation>
    <scope>NUCLEOTIDE SEQUENCE [LARGE SCALE GENOMIC DNA]</scope>
    <source>
        <strain evidence="1 2">AS-A4</strain>
    </source>
</reference>
<keyword evidence="2" id="KW-1185">Reference proteome</keyword>
<name>A0ABV0KKI0_9CYAN</name>
<comment type="caution">
    <text evidence="1">The sequence shown here is derived from an EMBL/GenBank/DDBJ whole genome shotgun (WGS) entry which is preliminary data.</text>
</comment>
<evidence type="ECO:0000313" key="1">
    <source>
        <dbReference type="EMBL" id="MEP1059612.1"/>
    </source>
</evidence>